<evidence type="ECO:0000313" key="4">
    <source>
        <dbReference type="Proteomes" id="UP000823611"/>
    </source>
</evidence>
<comment type="caution">
    <text evidence="3">The sequence shown here is derived from an EMBL/GenBank/DDBJ whole genome shotgun (WGS) entry which is preliminary data.</text>
</comment>
<protein>
    <submittedName>
        <fullName evidence="3">S-layer homology domain-containing protein</fullName>
    </submittedName>
</protein>
<dbReference type="SUPFAM" id="SSF51126">
    <property type="entry name" value="Pectin lyase-like"/>
    <property type="match status" value="1"/>
</dbReference>
<dbReference type="InterPro" id="IPR001119">
    <property type="entry name" value="SLH_dom"/>
</dbReference>
<evidence type="ECO:0000256" key="1">
    <source>
        <dbReference type="ARBA" id="ARBA00022737"/>
    </source>
</evidence>
<keyword evidence="1" id="KW-0677">Repeat</keyword>
<dbReference type="PROSITE" id="PS51272">
    <property type="entry name" value="SLH"/>
    <property type="match status" value="2"/>
</dbReference>
<reference evidence="3" key="1">
    <citation type="submission" date="2020-10" db="EMBL/GenBank/DDBJ databases">
        <authorList>
            <person name="Gilroy R."/>
        </authorList>
    </citation>
    <scope>NUCLEOTIDE SEQUENCE</scope>
    <source>
        <strain evidence="3">F6-4510</strain>
    </source>
</reference>
<dbReference type="Proteomes" id="UP000823611">
    <property type="component" value="Unassembled WGS sequence"/>
</dbReference>
<dbReference type="Gene3D" id="2.160.20.110">
    <property type="match status" value="2"/>
</dbReference>
<reference evidence="3" key="2">
    <citation type="journal article" date="2021" name="PeerJ">
        <title>Extensive microbial diversity within the chicken gut microbiome revealed by metagenomics and culture.</title>
        <authorList>
            <person name="Gilroy R."/>
            <person name="Ravi A."/>
            <person name="Getino M."/>
            <person name="Pursley I."/>
            <person name="Horton D.L."/>
            <person name="Alikhan N.F."/>
            <person name="Baker D."/>
            <person name="Gharbi K."/>
            <person name="Hall N."/>
            <person name="Watson M."/>
            <person name="Adriaenssens E.M."/>
            <person name="Foster-Nyarko E."/>
            <person name="Jarju S."/>
            <person name="Secka A."/>
            <person name="Antonio M."/>
            <person name="Oren A."/>
            <person name="Chaudhuri R.R."/>
            <person name="La Ragione R."/>
            <person name="Hildebrand F."/>
            <person name="Pallen M.J."/>
        </authorList>
    </citation>
    <scope>NUCLEOTIDE SEQUENCE</scope>
    <source>
        <strain evidence="3">F6-4510</strain>
    </source>
</reference>
<proteinExistence type="predicted"/>
<dbReference type="InterPro" id="IPR011050">
    <property type="entry name" value="Pectin_lyase_fold/virulence"/>
</dbReference>
<evidence type="ECO:0000313" key="3">
    <source>
        <dbReference type="EMBL" id="MBO8434971.1"/>
    </source>
</evidence>
<feature type="domain" description="SLH" evidence="2">
    <location>
        <begin position="1599"/>
        <end position="1658"/>
    </location>
</feature>
<sequence>MKRHFSKKGIAYIVALSTIGQVSPLTVIANENIILNEVPSSEDTYYVEDNAPPESEELPELPNFQSNGILIDTYTASQIFAVGSGTQEDPYLISTLEQFKSFRDSVNSGVQYGDTYIKLTDDIDLNNENWIPIGNAKDNIFFAGYFDGDGHTISNLKIDGITSQGIGLFGYTSNSYGGVSNLTVHNVDINTTTFYTGAVFGYSASVNDNIKVTGDIKVLSSTSYVGVICGCNQGIISNSSVSGNTTNVSGTFNVGAIAGYSKGTISNSSVSGNTTNISGTYNIGVICGRNQGTVSNSSVDGNFNVTINSYYGGAVVGNNDAGGVISECSVLGEGTIKNTNTSYGYLGGLAGTNYGQINNCNLNGTLNIEAEGSYLGGVVGITNAGSSVSGCNVYGSLSVSCKNSMQAYVGGIAGFSNVPISNCNVEAKITLFCGNKSGRYVGGIVGKTNSYIVNCSVDGISKDESKFSATTDTDIITGNTLYRNIQYGGITGLQGTDSAYIKNCSVKNISIFSYYDVGAISGSITEGAYIQDCISDNVDIFYQYGISSSDSHSVGIVVGGRVSNSNSTDTGQKSICILDCSYKNTVIKHIDFDIYITEIMGNLPDVKSCGLAIGSGVKFDDNKQVIAGNFIYITDNMYDKDKYMLTNGLSGDLIPKDGYVAAKIGDKEYSTLEDALKSAKEGDTVVLQVDIVNGNPKELRKLMIPLGVSLDGNGHKLTGNLYTYIYGGTESNPSKITNVVFENITGDGSASGVALQGENIKNTLEISNCKFINIDHDALRLLPEDGANIEILNNRFEVTDDAKYKTDTIIYFPKLTDTDYSITMTGNIIKGDLSKISQRVLNILKIGDVENKNLSGNYVDPELLQLTTVAKDGKQITEILYPIYKEDMSEPIDYNVLNKIGELRAKPYESFVEAVNNAEENNAYTVFLLDDVSVDEIVEFKSGVLLDCNEKTISFSENGKIIIENPIDCNMTVPDGYTLERTILDDGRYEYKPVNLNSMEASINGVYYPTFVEAIGNSKAGETVTILKDIVVSEDVVIPSDVTVDRNGHLIYLGENGSITSETDIKSSLSVETGYTLVINITIEGKYKYTAVKNEDVDKLGEASINGVYYLTFVEAIGNSNAGETITILKDIVVSEDVVIPRDVTVDRNGHLIYVGENGSITSETDIKSSLSAETGYTLVTTITADGKYKYTVVKNEDVEEDFEASINGVFYGKLEDSVKASKNGDTIFLLKDNDISSTLSIPEGVKIDGNGNIILINKGGKIETYYDISDILEAPKGYKVVKSGNSENGYIFTVDEIKPLKPSKPSNNSSSSSDDDDDRIIIETIENADGSVTEIHKTESGSVIQTVVTKTDKDGTTFETVEKVNGSTVTTTTKAETVDGTTSITISDSEGNSTSYVNINKETLDKNDIVKLPLNNINTSDSSKNPTISIDVYNDSETKIEIPVNNMTAGTVAVLVNDDGTKEIIKSSIMGENGVIVSIGGNATLEVIDNSKFFIDVPETYWGRNSVEFTTSRELFSGTSDITFSPDYDMTRAMFITVLARFDNQDTSGRDTWYSKAVDWAMRDGVSDGTNLHNTITREQIVSMLYRYIGKPPVNNYPVGFDDWEDVSDYAKDAMSWAVQEGIIKGMGDNTICPTNNATRAQVATIMMKFVQGEYAK</sequence>
<dbReference type="InterPro" id="IPR006626">
    <property type="entry name" value="PbH1"/>
</dbReference>
<organism evidence="3 4">
    <name type="scientific">Candidatus Fimicola merdigallinarum</name>
    <dbReference type="NCBI Taxonomy" id="2840819"/>
    <lineage>
        <taxon>Bacteria</taxon>
        <taxon>Bacillati</taxon>
        <taxon>Bacillota</taxon>
        <taxon>Clostridia</taxon>
        <taxon>Lachnospirales</taxon>
        <taxon>Lachnospiraceae</taxon>
        <taxon>Lachnospiraceae incertae sedis</taxon>
        <taxon>Candidatus Fimicola</taxon>
    </lineage>
</organism>
<gene>
    <name evidence="3" type="ORF">IAC55_06595</name>
</gene>
<name>A0A9D9DYS5_9FIRM</name>
<accession>A0A9D9DYS5</accession>
<dbReference type="Pfam" id="PF00395">
    <property type="entry name" value="SLH"/>
    <property type="match status" value="2"/>
</dbReference>
<dbReference type="SMART" id="SM00710">
    <property type="entry name" value="PbH1"/>
    <property type="match status" value="6"/>
</dbReference>
<evidence type="ECO:0000259" key="2">
    <source>
        <dbReference type="PROSITE" id="PS51272"/>
    </source>
</evidence>
<feature type="domain" description="SLH" evidence="2">
    <location>
        <begin position="1491"/>
        <end position="1554"/>
    </location>
</feature>
<dbReference type="EMBL" id="JADIMX010000124">
    <property type="protein sequence ID" value="MBO8434971.1"/>
    <property type="molecule type" value="Genomic_DNA"/>
</dbReference>